<feature type="non-terminal residue" evidence="5">
    <location>
        <position position="230"/>
    </location>
</feature>
<evidence type="ECO:0000256" key="3">
    <source>
        <dbReference type="ARBA" id="ARBA00022691"/>
    </source>
</evidence>
<dbReference type="GO" id="GO:0008616">
    <property type="term" value="P:tRNA queuosine(34) biosynthetic process"/>
    <property type="evidence" value="ECO:0007669"/>
    <property type="project" value="UniProtKB-KW"/>
</dbReference>
<name>X0Y720_9ZZZZ</name>
<accession>X0Y720</accession>
<comment type="caution">
    <text evidence="5">The sequence shown here is derived from an EMBL/GenBank/DDBJ whole genome shotgun (WGS) entry which is preliminary data.</text>
</comment>
<dbReference type="InterPro" id="IPR042119">
    <property type="entry name" value="QueA_dom2"/>
</dbReference>
<dbReference type="InterPro" id="IPR036100">
    <property type="entry name" value="QueA_sf"/>
</dbReference>
<dbReference type="InterPro" id="IPR042118">
    <property type="entry name" value="QueA_dom1"/>
</dbReference>
<dbReference type="Gene3D" id="2.40.10.240">
    <property type="entry name" value="QueA-like"/>
    <property type="match status" value="1"/>
</dbReference>
<dbReference type="PANTHER" id="PTHR30307:SF0">
    <property type="entry name" value="S-ADENOSYLMETHIONINE:TRNA RIBOSYLTRANSFERASE-ISOMERASE"/>
    <property type="match status" value="1"/>
</dbReference>
<evidence type="ECO:0000256" key="4">
    <source>
        <dbReference type="ARBA" id="ARBA00022785"/>
    </source>
</evidence>
<organism evidence="5">
    <name type="scientific">marine sediment metagenome</name>
    <dbReference type="NCBI Taxonomy" id="412755"/>
    <lineage>
        <taxon>unclassified sequences</taxon>
        <taxon>metagenomes</taxon>
        <taxon>ecological metagenomes</taxon>
    </lineage>
</organism>
<reference evidence="5" key="1">
    <citation type="journal article" date="2014" name="Front. Microbiol.">
        <title>High frequency of phylogenetically diverse reductive dehalogenase-homologous genes in deep subseafloor sedimentary metagenomes.</title>
        <authorList>
            <person name="Kawai M."/>
            <person name="Futagami T."/>
            <person name="Toyoda A."/>
            <person name="Takaki Y."/>
            <person name="Nishi S."/>
            <person name="Hori S."/>
            <person name="Arai W."/>
            <person name="Tsubouchi T."/>
            <person name="Morono Y."/>
            <person name="Uchiyama I."/>
            <person name="Ito T."/>
            <person name="Fujiyama A."/>
            <person name="Inagaki F."/>
            <person name="Takami H."/>
        </authorList>
    </citation>
    <scope>NUCLEOTIDE SEQUENCE</scope>
    <source>
        <strain evidence="5">Expedition CK06-06</strain>
    </source>
</reference>
<dbReference type="EMBL" id="BARS01052663">
    <property type="protein sequence ID" value="GAG44493.1"/>
    <property type="molecule type" value="Genomic_DNA"/>
</dbReference>
<keyword evidence="3" id="KW-0949">S-adenosyl-L-methionine</keyword>
<gene>
    <name evidence="5" type="ORF">S01H1_78268</name>
</gene>
<proteinExistence type="predicted"/>
<evidence type="ECO:0000313" key="5">
    <source>
        <dbReference type="EMBL" id="GAG44493.1"/>
    </source>
</evidence>
<keyword evidence="2" id="KW-0808">Transferase</keyword>
<dbReference type="Gene3D" id="3.40.1780.10">
    <property type="entry name" value="QueA-like"/>
    <property type="match status" value="1"/>
</dbReference>
<dbReference type="NCBIfam" id="TIGR00113">
    <property type="entry name" value="queA"/>
    <property type="match status" value="1"/>
</dbReference>
<feature type="non-terminal residue" evidence="5">
    <location>
        <position position="1"/>
    </location>
</feature>
<dbReference type="Pfam" id="PF02547">
    <property type="entry name" value="Queuosine_synth"/>
    <property type="match status" value="1"/>
</dbReference>
<dbReference type="GO" id="GO:0051075">
    <property type="term" value="F:S-adenosylmethionine:tRNA ribosyltransferase-isomerase activity"/>
    <property type="evidence" value="ECO:0007669"/>
    <property type="project" value="TreeGrafter"/>
</dbReference>
<protein>
    <recommendedName>
        <fullName evidence="6">S-adenosylmethionine:tRNA ribosyltransferase-isomerase</fullName>
    </recommendedName>
</protein>
<dbReference type="PANTHER" id="PTHR30307">
    <property type="entry name" value="S-ADENOSYLMETHIONINE:TRNA RIBOSYLTRANSFERASE-ISOMERASE"/>
    <property type="match status" value="1"/>
</dbReference>
<evidence type="ECO:0000256" key="1">
    <source>
        <dbReference type="ARBA" id="ARBA00022490"/>
    </source>
</evidence>
<evidence type="ECO:0008006" key="6">
    <source>
        <dbReference type="Google" id="ProtNLM"/>
    </source>
</evidence>
<dbReference type="SUPFAM" id="SSF111337">
    <property type="entry name" value="QueA-like"/>
    <property type="match status" value="1"/>
</dbReference>
<keyword evidence="4" id="KW-0671">Queuosine biosynthesis</keyword>
<sequence>DLLVFNNTKVIPARLYGQKRTGGKIEILIERIQHGNKALAMIKASKAPKAGTEIVVGHVEDTMGQTSLMVEERQDDLFLLQSPIDFFELLDQYGEVPLPPYLERDPDSDDTDRYQTVYAEQQGAVAAPTAGLHFDNDLITKIEAMGIETAYLTLHVGAGTFQPVRVQNILDHKMHSETIEVPDDVCQKIAATKAKGGRVIAVGTTTVRSLETAAQECAAGEIKPFCGDSD</sequence>
<dbReference type="InterPro" id="IPR003699">
    <property type="entry name" value="QueA"/>
</dbReference>
<keyword evidence="1" id="KW-0963">Cytoplasm</keyword>
<dbReference type="AlphaFoldDB" id="X0Y720"/>
<evidence type="ECO:0000256" key="2">
    <source>
        <dbReference type="ARBA" id="ARBA00022679"/>
    </source>
</evidence>